<accession>A0A161W200</accession>
<gene>
    <name evidence="1" type="ORF">CI238_03310</name>
</gene>
<evidence type="ECO:0000313" key="2">
    <source>
        <dbReference type="Proteomes" id="UP000076584"/>
    </source>
</evidence>
<sequence>MFCSSLRKRPEWTPAIPLMAGSTPRLQESRLNTHDIALPLPQQQGRLFRLVLLSPKDVDTAVAEQRLERLFNLNGGRDAAVIFLLDQQGQDTNPTVAFMNLQINILHKFELPLIPLSSISALPSALANLRTSLATTQPVASPAQTTFLPLLQHMTSGNGPLSEHLTNLLSELGRSPREVAALAETDQGKARILNLLGPAEGARVLSFLTQEKLVFA</sequence>
<comment type="caution">
    <text evidence="1">The sequence shown here is derived from an EMBL/GenBank/DDBJ whole genome shotgun (WGS) entry which is preliminary data.</text>
</comment>
<keyword evidence="2" id="KW-1185">Reference proteome</keyword>
<dbReference type="Proteomes" id="UP000076584">
    <property type="component" value="Unassembled WGS sequence"/>
</dbReference>
<proteinExistence type="predicted"/>
<organism evidence="1 2">
    <name type="scientific">Colletotrichum incanum</name>
    <name type="common">Soybean anthracnose fungus</name>
    <dbReference type="NCBI Taxonomy" id="1573173"/>
    <lineage>
        <taxon>Eukaryota</taxon>
        <taxon>Fungi</taxon>
        <taxon>Dikarya</taxon>
        <taxon>Ascomycota</taxon>
        <taxon>Pezizomycotina</taxon>
        <taxon>Sordariomycetes</taxon>
        <taxon>Hypocreomycetidae</taxon>
        <taxon>Glomerellales</taxon>
        <taxon>Glomerellaceae</taxon>
        <taxon>Colletotrichum</taxon>
        <taxon>Colletotrichum spaethianum species complex</taxon>
    </lineage>
</organism>
<protein>
    <submittedName>
        <fullName evidence="1">Uncharacterized protein</fullName>
    </submittedName>
</protein>
<reference evidence="1 2" key="1">
    <citation type="submission" date="2015-06" db="EMBL/GenBank/DDBJ databases">
        <title>Survival trade-offs in plant roots during colonization by closely related pathogenic and mutualistic fungi.</title>
        <authorList>
            <person name="Hacquard S."/>
            <person name="Kracher B."/>
            <person name="Hiruma K."/>
            <person name="Weinman A."/>
            <person name="Muench P."/>
            <person name="Garrido Oter R."/>
            <person name="Ver Loren van Themaat E."/>
            <person name="Dallerey J.-F."/>
            <person name="Damm U."/>
            <person name="Henrissat B."/>
            <person name="Lespinet O."/>
            <person name="Thon M."/>
            <person name="Kemen E."/>
            <person name="McHardy A.C."/>
            <person name="Schulze-Lefert P."/>
            <person name="O'Connell R.J."/>
        </authorList>
    </citation>
    <scope>NUCLEOTIDE SEQUENCE [LARGE SCALE GENOMIC DNA]</scope>
    <source>
        <strain evidence="1 2">MAFF 238704</strain>
    </source>
</reference>
<dbReference type="AlphaFoldDB" id="A0A161W200"/>
<name>A0A161W200_COLIC</name>
<dbReference type="EMBL" id="LFIW01001782">
    <property type="protein sequence ID" value="KZL81045.1"/>
    <property type="molecule type" value="Genomic_DNA"/>
</dbReference>
<evidence type="ECO:0000313" key="1">
    <source>
        <dbReference type="EMBL" id="KZL81045.1"/>
    </source>
</evidence>